<sequence length="1024" mass="114122">MGSKKFRNLVFLLVLCLILTSNLPNISKAENFDGLEFDNNNEETVLVPDDSEEDSSLQISEINENFDGEDLSVAPLKVDTKATVPELRTRSMRAAKFYPAKFDLRQSGMVSPVKDQGQNGSCWAFATYGSMESILLRQKKGLYDFSEKHLRNMHGFDWSAEKGGNRDMATAYFASGKGPISEDDDPYDPVITVSKSDLRRILDIDKVIYLPDVTNINEIDNIKWAINEYGGVYTTVNSTSYYENKSTNSMYNPGHGSTNHAVTIVGWDDTFPATAFTQNAPGNGAWICKNSWGNKYMDSGFYYVSYYDGFIGKSPTVFVPRKKDLRGIIHQYDPLGATRSVGFKGEGYMANIYTAKYKELLHEVGVFNVSNQTSYEVYVVRHIDKTSQLSDDRVKVAEGNILYPGYYTIDITPQQLDEGEQFAVVVYMNSQRAKNNTPLAIESRISGYTSKAASAPGQSFYSKTGSGWKDLTETIANANFCIKAITTTGDEVPEKDLDEVDDSGSDIIIDGKVKLRDISFNQGSQGVIEIDKKGILRYTLEPANADDVELVFGSMDKKVAVFKEGGILYPVAPGNTNVFIKTKDGTLEKRFNVQVVNPGIRIPGREKIEVLGNNDYVPEPEPEPEKPGVPDDKKPDPIKPELDPDVAISLFMNRQSDVITEGKTFNLEPLVGTYPATAKRNFIYYSDHPNVIEARPDGILVARSVGYSNITVMTDKGLKTTFRAKVVPDYDKQVIEITSFTNSERRSGIFRLYGEATVDGKPYNGAATIIVKSDDKVVERKVYFNAGKVVAKYLGGDFALSRSRFEATLKIRNEEKTIRFGKYGEILTEDLEDIRIISLENTERHSGIFRVNAYVEANGKPYTGYTTLEVEALDGKTITSKLWAKEGYIVREFTAASFGLGHDDFVATLTVGSERKVLHFSYDLTKPAYGANPVVKILYFRNSATRTSARFTLTAEAMVDGKPFDGYATITTEGNGRKLTNTVKFTDGKAQIEYTAGRFANWRKEFTSTLNIYGEETSIKYSYN</sequence>
<dbReference type="InterPro" id="IPR000169">
    <property type="entry name" value="Pept_cys_AS"/>
</dbReference>
<dbReference type="Pfam" id="PF18560">
    <property type="entry name" value="Lectin_like"/>
    <property type="match status" value="1"/>
</dbReference>
<dbReference type="InterPro" id="IPR038765">
    <property type="entry name" value="Papain-like_cys_pep_sf"/>
</dbReference>
<accession>A0A9E7DJI9</accession>
<keyword evidence="6" id="KW-1185">Reference proteome</keyword>
<dbReference type="Gene3D" id="2.60.40.1080">
    <property type="match status" value="1"/>
</dbReference>
<feature type="signal peptide" evidence="3">
    <location>
        <begin position="1"/>
        <end position="29"/>
    </location>
</feature>
<dbReference type="GO" id="GO:0006508">
    <property type="term" value="P:proteolysis"/>
    <property type="evidence" value="ECO:0007669"/>
    <property type="project" value="InterPro"/>
</dbReference>
<dbReference type="PROSITE" id="PS00639">
    <property type="entry name" value="THIOL_PROTEASE_HIS"/>
    <property type="match status" value="1"/>
</dbReference>
<evidence type="ECO:0000256" key="1">
    <source>
        <dbReference type="ARBA" id="ARBA00008455"/>
    </source>
</evidence>
<evidence type="ECO:0000259" key="4">
    <source>
        <dbReference type="SMART" id="SM00645"/>
    </source>
</evidence>
<dbReference type="CDD" id="cd02619">
    <property type="entry name" value="Peptidase_C1"/>
    <property type="match status" value="1"/>
</dbReference>
<feature type="compositionally biased region" description="Basic and acidic residues" evidence="2">
    <location>
        <begin position="623"/>
        <end position="640"/>
    </location>
</feature>
<dbReference type="InterPro" id="IPR025660">
    <property type="entry name" value="Pept_his_AS"/>
</dbReference>
<gene>
    <name evidence="5" type="ORF">M1R53_07415</name>
</gene>
<dbReference type="Pfam" id="PF00112">
    <property type="entry name" value="Peptidase_C1"/>
    <property type="match status" value="1"/>
</dbReference>
<dbReference type="EMBL" id="CP096649">
    <property type="protein sequence ID" value="UQK59061.1"/>
    <property type="molecule type" value="Genomic_DNA"/>
</dbReference>
<name>A0A9E7DJI9_9FIRM</name>
<dbReference type="KEGG" id="fms:M1R53_07415"/>
<protein>
    <submittedName>
        <fullName evidence="5">Lectin like domain-containing protein</fullName>
    </submittedName>
</protein>
<dbReference type="Gene3D" id="3.90.70.10">
    <property type="entry name" value="Cysteine proteinases"/>
    <property type="match status" value="1"/>
</dbReference>
<dbReference type="AlphaFoldDB" id="A0A9E7DJI9"/>
<feature type="domain" description="Peptidase C1A papain C-terminal" evidence="4">
    <location>
        <begin position="98"/>
        <end position="319"/>
    </location>
</feature>
<dbReference type="InterPro" id="IPR013128">
    <property type="entry name" value="Peptidase_C1A"/>
</dbReference>
<evidence type="ECO:0000313" key="6">
    <source>
        <dbReference type="Proteomes" id="UP000831151"/>
    </source>
</evidence>
<dbReference type="SUPFAM" id="SSF54001">
    <property type="entry name" value="Cysteine proteinases"/>
    <property type="match status" value="1"/>
</dbReference>
<evidence type="ECO:0000256" key="2">
    <source>
        <dbReference type="SAM" id="MobiDB-lite"/>
    </source>
</evidence>
<dbReference type="PROSITE" id="PS00139">
    <property type="entry name" value="THIOL_PROTEASE_CYS"/>
    <property type="match status" value="1"/>
</dbReference>
<dbReference type="SMART" id="SM00645">
    <property type="entry name" value="Pept_C1"/>
    <property type="match status" value="1"/>
</dbReference>
<dbReference type="PANTHER" id="PTHR12411">
    <property type="entry name" value="CYSTEINE PROTEASE FAMILY C1-RELATED"/>
    <property type="match status" value="1"/>
</dbReference>
<dbReference type="GO" id="GO:0008234">
    <property type="term" value="F:cysteine-type peptidase activity"/>
    <property type="evidence" value="ECO:0007669"/>
    <property type="project" value="InterPro"/>
</dbReference>
<reference evidence="5" key="1">
    <citation type="submission" date="2022-04" db="EMBL/GenBank/DDBJ databases">
        <title>Complete genome sequences of Ezakiella coagulans and Fenollaria massiliensis.</title>
        <authorList>
            <person name="France M.T."/>
            <person name="Clifford J."/>
            <person name="Narina S."/>
            <person name="Rutt L."/>
            <person name="Ravel J."/>
        </authorList>
    </citation>
    <scope>NUCLEOTIDE SEQUENCE</scope>
    <source>
        <strain evidence="5">C0061C2</strain>
    </source>
</reference>
<dbReference type="Proteomes" id="UP000831151">
    <property type="component" value="Chromosome"/>
</dbReference>
<evidence type="ECO:0000313" key="5">
    <source>
        <dbReference type="EMBL" id="UQK59061.1"/>
    </source>
</evidence>
<keyword evidence="3" id="KW-0732">Signal</keyword>
<dbReference type="RefSeq" id="WP_249242582.1">
    <property type="nucleotide sequence ID" value="NZ_CP096649.1"/>
</dbReference>
<organism evidence="5 6">
    <name type="scientific">Fenollaria massiliensis</name>
    <dbReference type="NCBI Taxonomy" id="938288"/>
    <lineage>
        <taxon>Bacteria</taxon>
        <taxon>Bacillati</taxon>
        <taxon>Bacillota</taxon>
        <taxon>Clostridia</taxon>
        <taxon>Eubacteriales</taxon>
        <taxon>Fenollaria</taxon>
    </lineage>
</organism>
<evidence type="ECO:0000256" key="3">
    <source>
        <dbReference type="SAM" id="SignalP"/>
    </source>
</evidence>
<feature type="chain" id="PRO_5038434458" evidence="3">
    <location>
        <begin position="30"/>
        <end position="1024"/>
    </location>
</feature>
<proteinExistence type="inferred from homology"/>
<feature type="region of interest" description="Disordered" evidence="2">
    <location>
        <begin position="614"/>
        <end position="640"/>
    </location>
</feature>
<comment type="similarity">
    <text evidence="1">Belongs to the peptidase C1 family.</text>
</comment>
<dbReference type="InterPro" id="IPR000668">
    <property type="entry name" value="Peptidase_C1A_C"/>
</dbReference>
<dbReference type="InterPro" id="IPR040528">
    <property type="entry name" value="Lectin-like"/>
</dbReference>